<dbReference type="CDD" id="cd00377">
    <property type="entry name" value="ICL_PEPM"/>
    <property type="match status" value="1"/>
</dbReference>
<dbReference type="AlphaFoldDB" id="Q07LS7"/>
<reference evidence="1" key="1">
    <citation type="submission" date="2006-09" db="EMBL/GenBank/DDBJ databases">
        <title>Complete sequence of Rhodopseudomonas palustris BisA53.</title>
        <authorList>
            <consortium name="US DOE Joint Genome Institute"/>
            <person name="Copeland A."/>
            <person name="Lucas S."/>
            <person name="Lapidus A."/>
            <person name="Barry K."/>
            <person name="Detter J.C."/>
            <person name="Glavina del Rio T."/>
            <person name="Hammon N."/>
            <person name="Israni S."/>
            <person name="Dalin E."/>
            <person name="Tice H."/>
            <person name="Pitluck S."/>
            <person name="Chain P."/>
            <person name="Malfatti S."/>
            <person name="Shin M."/>
            <person name="Vergez L."/>
            <person name="Schmutz J."/>
            <person name="Larimer F."/>
            <person name="Land M."/>
            <person name="Hauser L."/>
            <person name="Pelletier D.A."/>
            <person name="Kyrpides N."/>
            <person name="Kim E."/>
            <person name="Harwood C.S."/>
            <person name="Oda Y."/>
            <person name="Richardson P."/>
        </authorList>
    </citation>
    <scope>NUCLEOTIDE SEQUENCE [LARGE SCALE GENOMIC DNA]</scope>
    <source>
        <strain evidence="1">BisA53</strain>
    </source>
</reference>
<gene>
    <name evidence="1" type="ordered locus">RPE_3171</name>
</gene>
<dbReference type="HOGENOM" id="CLU_027389_3_2_5"/>
<organism evidence="1">
    <name type="scientific">Rhodopseudomonas palustris (strain BisA53)</name>
    <dbReference type="NCBI Taxonomy" id="316055"/>
    <lineage>
        <taxon>Bacteria</taxon>
        <taxon>Pseudomonadati</taxon>
        <taxon>Pseudomonadota</taxon>
        <taxon>Alphaproteobacteria</taxon>
        <taxon>Hyphomicrobiales</taxon>
        <taxon>Nitrobacteraceae</taxon>
        <taxon>Rhodopseudomonas</taxon>
    </lineage>
</organism>
<dbReference type="GO" id="GO:0047529">
    <property type="term" value="F:2,3-dimethylmalate lyase activity"/>
    <property type="evidence" value="ECO:0007669"/>
    <property type="project" value="UniProtKB-EC"/>
</dbReference>
<dbReference type="InterPro" id="IPR039556">
    <property type="entry name" value="ICL/PEPM"/>
</dbReference>
<evidence type="ECO:0000313" key="1">
    <source>
        <dbReference type="EMBL" id="ABJ07107.1"/>
    </source>
</evidence>
<dbReference type="PANTHER" id="PTHR42905">
    <property type="entry name" value="PHOSPHOENOLPYRUVATE CARBOXYLASE"/>
    <property type="match status" value="1"/>
</dbReference>
<dbReference type="SUPFAM" id="SSF51621">
    <property type="entry name" value="Phosphoenolpyruvate/pyruvate domain"/>
    <property type="match status" value="1"/>
</dbReference>
<dbReference type="GO" id="GO:0046421">
    <property type="term" value="F:methylisocitrate lyase activity"/>
    <property type="evidence" value="ECO:0007669"/>
    <property type="project" value="TreeGrafter"/>
</dbReference>
<dbReference type="InterPro" id="IPR015813">
    <property type="entry name" value="Pyrv/PenolPyrv_kinase-like_dom"/>
</dbReference>
<dbReference type="GO" id="GO:0019629">
    <property type="term" value="P:propionate catabolic process, 2-methylcitrate cycle"/>
    <property type="evidence" value="ECO:0007669"/>
    <property type="project" value="TreeGrafter"/>
</dbReference>
<accession>Q07LS7</accession>
<dbReference type="STRING" id="316055.RPE_3171"/>
<dbReference type="eggNOG" id="COG2513">
    <property type="taxonomic scope" value="Bacteria"/>
</dbReference>
<protein>
    <submittedName>
        <fullName evidence="1">2,3-dimethylmalate lyase</fullName>
        <ecNumber evidence="1">4.1.3.32</ecNumber>
    </submittedName>
</protein>
<keyword evidence="1" id="KW-0456">Lyase</keyword>
<dbReference type="InterPro" id="IPR040442">
    <property type="entry name" value="Pyrv_kinase-like_dom_sf"/>
</dbReference>
<dbReference type="PANTHER" id="PTHR42905:SF5">
    <property type="entry name" value="CARBOXYVINYL-CARBOXYPHOSPHONATE PHOSPHORYLMUTASE, CHLOROPLASTIC"/>
    <property type="match status" value="1"/>
</dbReference>
<proteinExistence type="predicted"/>
<dbReference type="Gene3D" id="3.20.20.60">
    <property type="entry name" value="Phosphoenolpyruvate-binding domains"/>
    <property type="match status" value="1"/>
</dbReference>
<name>Q07LS7_RHOP5</name>
<dbReference type="Pfam" id="PF13714">
    <property type="entry name" value="PEP_mutase"/>
    <property type="match status" value="1"/>
</dbReference>
<dbReference type="EMBL" id="CP000463">
    <property type="protein sequence ID" value="ABJ07107.1"/>
    <property type="molecule type" value="Genomic_DNA"/>
</dbReference>
<sequence>MVSRCANWISTTLFFGRRLFASRRQHSDDDTGYGEALNVMNMVRTFEDAGAAAVHIEDQLLPKECGHLNDKKLADPRDLVAKVTAAVRARRHLYVIARTDAAASEGMDGAVARAKLYREAGADAIFPEAVNSADMLREFARRMPGVPLLADMTEFGKTPFFTAAEFDEMGYRMVIWPVSSLRVANKAQEALYAAIKRDGGNHYVVEQMQTRAELYATIGLHDYEALDASIVQTIVPEGPLPR</sequence>
<dbReference type="KEGG" id="rpe:RPE_3171"/>
<dbReference type="EC" id="4.1.3.32" evidence="1"/>